<evidence type="ECO:0000256" key="3">
    <source>
        <dbReference type="ARBA" id="ARBA00048173"/>
    </source>
</evidence>
<dbReference type="InterPro" id="IPR039537">
    <property type="entry name" value="Retrotran_Ty1/copia-like"/>
</dbReference>
<dbReference type="GO" id="GO:0005634">
    <property type="term" value="C:nucleus"/>
    <property type="evidence" value="ECO:0007669"/>
    <property type="project" value="UniProtKB-ARBA"/>
</dbReference>
<organism evidence="6 7">
    <name type="scientific">Austropuccinia psidii MF-1</name>
    <dbReference type="NCBI Taxonomy" id="1389203"/>
    <lineage>
        <taxon>Eukaryota</taxon>
        <taxon>Fungi</taxon>
        <taxon>Dikarya</taxon>
        <taxon>Basidiomycota</taxon>
        <taxon>Pucciniomycotina</taxon>
        <taxon>Pucciniomycetes</taxon>
        <taxon>Pucciniales</taxon>
        <taxon>Sphaerophragmiaceae</taxon>
        <taxon>Austropuccinia</taxon>
    </lineage>
</organism>
<evidence type="ECO:0000313" key="6">
    <source>
        <dbReference type="EMBL" id="MBW0560793.1"/>
    </source>
</evidence>
<dbReference type="GO" id="GO:0003887">
    <property type="term" value="F:DNA-directed DNA polymerase activity"/>
    <property type="evidence" value="ECO:0007669"/>
    <property type="project" value="UniProtKB-EC"/>
</dbReference>
<comment type="caution">
    <text evidence="6">The sequence shown here is derived from an EMBL/GenBank/DDBJ whole genome shotgun (WGS) entry which is preliminary data.</text>
</comment>
<comment type="catalytic activity">
    <reaction evidence="4">
        <text>DNA(n) + a 2'-deoxyribonucleoside 5'-triphosphate = DNA(n+1) + diphosphate</text>
        <dbReference type="Rhea" id="RHEA:22508"/>
        <dbReference type="Rhea" id="RHEA-COMP:17339"/>
        <dbReference type="Rhea" id="RHEA-COMP:17340"/>
        <dbReference type="ChEBI" id="CHEBI:33019"/>
        <dbReference type="ChEBI" id="CHEBI:61560"/>
        <dbReference type="ChEBI" id="CHEBI:173112"/>
        <dbReference type="EC" id="2.7.7.7"/>
    </reaction>
</comment>
<dbReference type="GO" id="GO:0003723">
    <property type="term" value="F:RNA binding"/>
    <property type="evidence" value="ECO:0007669"/>
    <property type="project" value="UniProtKB-KW"/>
</dbReference>
<keyword evidence="2" id="KW-0694">RNA-binding</keyword>
<evidence type="ECO:0000256" key="1">
    <source>
        <dbReference type="ARBA" id="ARBA00022578"/>
    </source>
</evidence>
<dbReference type="PROSITE" id="PS50994">
    <property type="entry name" value="INTEGRASE"/>
    <property type="match status" value="1"/>
</dbReference>
<dbReference type="Proteomes" id="UP000765509">
    <property type="component" value="Unassembled WGS sequence"/>
</dbReference>
<dbReference type="GO" id="GO:0032196">
    <property type="term" value="P:transposition"/>
    <property type="evidence" value="ECO:0007669"/>
    <property type="project" value="UniProtKB-KW"/>
</dbReference>
<evidence type="ECO:0000256" key="4">
    <source>
        <dbReference type="ARBA" id="ARBA00049244"/>
    </source>
</evidence>
<evidence type="ECO:0000313" key="7">
    <source>
        <dbReference type="Proteomes" id="UP000765509"/>
    </source>
</evidence>
<dbReference type="InterPro" id="IPR036397">
    <property type="entry name" value="RNaseH_sf"/>
</dbReference>
<dbReference type="EMBL" id="AVOT02070050">
    <property type="protein sequence ID" value="MBW0560793.1"/>
    <property type="molecule type" value="Genomic_DNA"/>
</dbReference>
<evidence type="ECO:0000259" key="5">
    <source>
        <dbReference type="PROSITE" id="PS50994"/>
    </source>
</evidence>
<feature type="domain" description="Integrase catalytic" evidence="5">
    <location>
        <begin position="42"/>
        <end position="206"/>
    </location>
</feature>
<keyword evidence="1" id="KW-0815">Transposition</keyword>
<comment type="catalytic activity">
    <reaction evidence="3">
        <text>DNA(n) + a 2'-deoxyribonucleoside 5'-triphosphate = DNA(n+1) + diphosphate</text>
        <dbReference type="Rhea" id="RHEA:22508"/>
        <dbReference type="Rhea" id="RHEA-COMP:17339"/>
        <dbReference type="Rhea" id="RHEA-COMP:17340"/>
        <dbReference type="ChEBI" id="CHEBI:33019"/>
        <dbReference type="ChEBI" id="CHEBI:61560"/>
        <dbReference type="ChEBI" id="CHEBI:173112"/>
        <dbReference type="EC" id="2.7.7.49"/>
    </reaction>
</comment>
<dbReference type="Gene3D" id="3.30.420.10">
    <property type="entry name" value="Ribonuclease H-like superfamily/Ribonuclease H"/>
    <property type="match status" value="1"/>
</dbReference>
<accession>A0A9Q3PG73</accession>
<dbReference type="InterPro" id="IPR001584">
    <property type="entry name" value="Integrase_cat-core"/>
</dbReference>
<dbReference type="AlphaFoldDB" id="A0A9Q3PG73"/>
<dbReference type="GO" id="GO:0015074">
    <property type="term" value="P:DNA integration"/>
    <property type="evidence" value="ECO:0007669"/>
    <property type="project" value="InterPro"/>
</dbReference>
<name>A0A9Q3PG73_9BASI</name>
<sequence>MQTRNGMDELPSVPIGQDVKLCKACSLAKSKHNPFHPESRNLVLQPGDVIVADLMGLFPIFFDKTLYGMIIQDHFSSLVTFYPLKIKSDALQLLINWITQFKNLTSHSIKRVRTDNAGEFLSNLLKHFFTQQGIIHETIIPYKHHQAEKIERTNRTIASAARSMIFNGSLPPVIWPYAFRHECWVFNWVIHACQDRTPYELMTTREPNLAPLRVFGCKAYVHNLTH</sequence>
<dbReference type="GO" id="GO:0003964">
    <property type="term" value="F:RNA-directed DNA polymerase activity"/>
    <property type="evidence" value="ECO:0007669"/>
    <property type="project" value="UniProtKB-EC"/>
</dbReference>
<gene>
    <name evidence="6" type="ORF">O181_100508</name>
</gene>
<dbReference type="PANTHER" id="PTHR42648:SF24">
    <property type="entry name" value="INTEGRASE CATALYTIC DOMAIN-CONTAINING PROTEIN"/>
    <property type="match status" value="1"/>
</dbReference>
<dbReference type="OrthoDB" id="2515789at2759"/>
<evidence type="ECO:0000256" key="2">
    <source>
        <dbReference type="ARBA" id="ARBA00022884"/>
    </source>
</evidence>
<dbReference type="SUPFAM" id="SSF53098">
    <property type="entry name" value="Ribonuclease H-like"/>
    <property type="match status" value="1"/>
</dbReference>
<reference evidence="6" key="1">
    <citation type="submission" date="2021-03" db="EMBL/GenBank/DDBJ databases">
        <title>Draft genome sequence of rust myrtle Austropuccinia psidii MF-1, a brazilian biotype.</title>
        <authorList>
            <person name="Quecine M.C."/>
            <person name="Pachon D.M.R."/>
            <person name="Bonatelli M.L."/>
            <person name="Correr F.H."/>
            <person name="Franceschini L.M."/>
            <person name="Leite T.F."/>
            <person name="Margarido G.R.A."/>
            <person name="Almeida C.A."/>
            <person name="Ferrarezi J.A."/>
            <person name="Labate C.A."/>
        </authorList>
    </citation>
    <scope>NUCLEOTIDE SEQUENCE</scope>
    <source>
        <strain evidence="6">MF-1</strain>
    </source>
</reference>
<protein>
    <recommendedName>
        <fullName evidence="5">Integrase catalytic domain-containing protein</fullName>
    </recommendedName>
</protein>
<dbReference type="InterPro" id="IPR012337">
    <property type="entry name" value="RNaseH-like_sf"/>
</dbReference>
<dbReference type="PANTHER" id="PTHR42648">
    <property type="entry name" value="TRANSPOSASE, PUTATIVE-RELATED"/>
    <property type="match status" value="1"/>
</dbReference>
<proteinExistence type="predicted"/>
<keyword evidence="7" id="KW-1185">Reference proteome</keyword>